<reference evidence="2 3" key="1">
    <citation type="journal article" date="2019" name="Commun. Biol.">
        <title>The bagworm genome reveals a unique fibroin gene that provides high tensile strength.</title>
        <authorList>
            <person name="Kono N."/>
            <person name="Nakamura H."/>
            <person name="Ohtoshi R."/>
            <person name="Tomita M."/>
            <person name="Numata K."/>
            <person name="Arakawa K."/>
        </authorList>
    </citation>
    <scope>NUCLEOTIDE SEQUENCE [LARGE SCALE GENOMIC DNA]</scope>
</reference>
<accession>A0A4C1Z6P2</accession>
<gene>
    <name evidence="2" type="ORF">EVAR_89160_1</name>
</gene>
<protein>
    <submittedName>
        <fullName evidence="2">Uncharacterized protein</fullName>
    </submittedName>
</protein>
<keyword evidence="3" id="KW-1185">Reference proteome</keyword>
<comment type="caution">
    <text evidence="2">The sequence shown here is derived from an EMBL/GenBank/DDBJ whole genome shotgun (WGS) entry which is preliminary data.</text>
</comment>
<sequence>MLTSFCSRLKRTTHRQKRITSQAYSISAINCVRSRARNPTRRTLQSAPPSRRTDGPPFSSLNKTSYRRLLNEGGALTAGGGGRAVSSIESLAYFNIRPQVPRSGEHVKPSVPDAASHSRRRPSPDPCDPHWASALALKYNPLN</sequence>
<name>A0A4C1Z6P2_EUMVA</name>
<feature type="region of interest" description="Disordered" evidence="1">
    <location>
        <begin position="99"/>
        <end position="129"/>
    </location>
</feature>
<evidence type="ECO:0000313" key="3">
    <source>
        <dbReference type="Proteomes" id="UP000299102"/>
    </source>
</evidence>
<dbReference type="Proteomes" id="UP000299102">
    <property type="component" value="Unassembled WGS sequence"/>
</dbReference>
<dbReference type="EMBL" id="BGZK01001583">
    <property type="protein sequence ID" value="GBP82734.1"/>
    <property type="molecule type" value="Genomic_DNA"/>
</dbReference>
<organism evidence="2 3">
    <name type="scientific">Eumeta variegata</name>
    <name type="common">Bagworm moth</name>
    <name type="synonym">Eumeta japonica</name>
    <dbReference type="NCBI Taxonomy" id="151549"/>
    <lineage>
        <taxon>Eukaryota</taxon>
        <taxon>Metazoa</taxon>
        <taxon>Ecdysozoa</taxon>
        <taxon>Arthropoda</taxon>
        <taxon>Hexapoda</taxon>
        <taxon>Insecta</taxon>
        <taxon>Pterygota</taxon>
        <taxon>Neoptera</taxon>
        <taxon>Endopterygota</taxon>
        <taxon>Lepidoptera</taxon>
        <taxon>Glossata</taxon>
        <taxon>Ditrysia</taxon>
        <taxon>Tineoidea</taxon>
        <taxon>Psychidae</taxon>
        <taxon>Oiketicinae</taxon>
        <taxon>Eumeta</taxon>
    </lineage>
</organism>
<proteinExistence type="predicted"/>
<evidence type="ECO:0000313" key="2">
    <source>
        <dbReference type="EMBL" id="GBP82734.1"/>
    </source>
</evidence>
<evidence type="ECO:0000256" key="1">
    <source>
        <dbReference type="SAM" id="MobiDB-lite"/>
    </source>
</evidence>
<feature type="region of interest" description="Disordered" evidence="1">
    <location>
        <begin position="34"/>
        <end position="63"/>
    </location>
</feature>
<dbReference type="AlphaFoldDB" id="A0A4C1Z6P2"/>